<dbReference type="GO" id="GO:0006508">
    <property type="term" value="P:proteolysis"/>
    <property type="evidence" value="ECO:0007669"/>
    <property type="project" value="InterPro"/>
</dbReference>
<dbReference type="NCBIfam" id="TIGR01250">
    <property type="entry name" value="pro_imino_pep_2"/>
    <property type="match status" value="1"/>
</dbReference>
<accession>Q2PY51</accession>
<dbReference type="GO" id="GO:0016020">
    <property type="term" value="C:membrane"/>
    <property type="evidence" value="ECO:0007669"/>
    <property type="project" value="TreeGrafter"/>
</dbReference>
<evidence type="ECO:0000256" key="4">
    <source>
        <dbReference type="PIRSR" id="PIRSR005539-1"/>
    </source>
</evidence>
<dbReference type="Gene3D" id="3.40.50.1820">
    <property type="entry name" value="alpha/beta hydrolase"/>
    <property type="match status" value="1"/>
</dbReference>
<feature type="active site" evidence="4">
    <location>
        <position position="292"/>
    </location>
</feature>
<feature type="active site" description="Nucleophile" evidence="4">
    <location>
        <position position="148"/>
    </location>
</feature>
<feature type="domain" description="AB hydrolase-1" evidence="5">
    <location>
        <begin position="71"/>
        <end position="325"/>
    </location>
</feature>
<evidence type="ECO:0000256" key="2">
    <source>
        <dbReference type="ARBA" id="ARBA00022801"/>
    </source>
</evidence>
<keyword evidence="2 3" id="KW-0378">Hydrolase</keyword>
<keyword evidence="6" id="KW-0031">Aminopeptidase</keyword>
<dbReference type="PRINTS" id="PR00793">
    <property type="entry name" value="PROAMNOPTASE"/>
</dbReference>
<dbReference type="PIRSF" id="PIRSF005539">
    <property type="entry name" value="Pept_S33_TRI_F1"/>
    <property type="match status" value="1"/>
</dbReference>
<dbReference type="InterPro" id="IPR005945">
    <property type="entry name" value="Pro_imino_pep"/>
</dbReference>
<evidence type="ECO:0000256" key="3">
    <source>
        <dbReference type="PIRNR" id="PIRNR005539"/>
    </source>
</evidence>
<dbReference type="PANTHER" id="PTHR43798:SF33">
    <property type="entry name" value="HYDROLASE, PUTATIVE (AFU_ORTHOLOGUE AFUA_2G14860)-RELATED"/>
    <property type="match status" value="1"/>
</dbReference>
<sequence>MKTITITFLALLIVACDSPKKQNTEKVSTYLDYSDKADKWSGGSQLIPVKTPIGVFNVWTKRVGNNPTTKVLLLHGGPGATHEYFEAADSYFPNAEVEYYYYDQLGSGNSDNPDDPSLWETERFVEEVEQVRIALGLDSSNFILLGHSWGGILATEYALKYQENLKGLIISNMVASIPEYMKYAEEVLGPQMPAEVLAEIKTLEMAGEYTSDRYLSLIEEHYYPEHILRRPLSEWPEPVNRSFAKMNYPLYLKMQGPSEFGVVGDATLKDWDRTGDLHLITVPTLSIGAQYDTMDPEGMRRIANSVQNGTFLYCSEGGHMTMYDDADRYFNGIIDFLDNLY</sequence>
<dbReference type="PROSITE" id="PS51257">
    <property type="entry name" value="PROKAR_LIPOPROTEIN"/>
    <property type="match status" value="1"/>
</dbReference>
<feature type="active site" description="Proton donor" evidence="4">
    <location>
        <position position="319"/>
    </location>
</feature>
<comment type="similarity">
    <text evidence="1 3">Belongs to the peptidase S33 family.</text>
</comment>
<evidence type="ECO:0000313" key="6">
    <source>
        <dbReference type="EMBL" id="ABC25376.1"/>
    </source>
</evidence>
<dbReference type="InterPro" id="IPR002410">
    <property type="entry name" value="Peptidase_S33"/>
</dbReference>
<dbReference type="InterPro" id="IPR000073">
    <property type="entry name" value="AB_hydrolase_1"/>
</dbReference>
<dbReference type="EMBL" id="DQ295240">
    <property type="protein sequence ID" value="ABC25376.1"/>
    <property type="molecule type" value="Genomic_DNA"/>
</dbReference>
<dbReference type="GO" id="GO:0004177">
    <property type="term" value="F:aminopeptidase activity"/>
    <property type="evidence" value="ECO:0007669"/>
    <property type="project" value="UniProtKB-KW"/>
</dbReference>
<dbReference type="InterPro" id="IPR050266">
    <property type="entry name" value="AB_hydrolase_sf"/>
</dbReference>
<name>Q2PY51_9BACT</name>
<evidence type="ECO:0000256" key="1">
    <source>
        <dbReference type="ARBA" id="ARBA00010088"/>
    </source>
</evidence>
<dbReference type="InterPro" id="IPR029058">
    <property type="entry name" value="AB_hydrolase_fold"/>
</dbReference>
<dbReference type="SUPFAM" id="SSF53474">
    <property type="entry name" value="alpha/beta-Hydrolases"/>
    <property type="match status" value="1"/>
</dbReference>
<dbReference type="Pfam" id="PF00561">
    <property type="entry name" value="Abhydrolase_1"/>
    <property type="match status" value="1"/>
</dbReference>
<dbReference type="ESTHER" id="9bact-q2py51">
    <property type="family name" value="Proline_iminopeptidase"/>
</dbReference>
<keyword evidence="6" id="KW-0645">Protease</keyword>
<protein>
    <submittedName>
        <fullName evidence="6">Prolyl aminopeptidase</fullName>
    </submittedName>
</protein>
<reference evidence="6" key="1">
    <citation type="journal article" date="2006" name="Appl. Environ. Microbiol.">
        <title>Comparative genomics of DNA fragments from six Antarctic marine planktonic bacteria.</title>
        <authorList>
            <person name="Grzymski J.J."/>
            <person name="Carter B.J."/>
            <person name="DeLong E.F."/>
            <person name="Feldman R.A."/>
            <person name="Ghadiri A."/>
            <person name="Murray A.E."/>
        </authorList>
    </citation>
    <scope>NUCLEOTIDE SEQUENCE</scope>
</reference>
<dbReference type="AlphaFoldDB" id="Q2PY51"/>
<dbReference type="PANTHER" id="PTHR43798">
    <property type="entry name" value="MONOACYLGLYCEROL LIPASE"/>
    <property type="match status" value="1"/>
</dbReference>
<proteinExistence type="inferred from homology"/>
<organism evidence="6">
    <name type="scientific">uncultured marine bacterium Ant29B7</name>
    <dbReference type="NCBI Taxonomy" id="360426"/>
    <lineage>
        <taxon>Bacteria</taxon>
        <taxon>environmental samples</taxon>
    </lineage>
</organism>
<evidence type="ECO:0000259" key="5">
    <source>
        <dbReference type="Pfam" id="PF00561"/>
    </source>
</evidence>